<dbReference type="EC" id="2.4.2.64" evidence="6"/>
<keyword evidence="4 6" id="KW-0479">Metal-binding</keyword>
<evidence type="ECO:0000259" key="8">
    <source>
        <dbReference type="Pfam" id="PF01702"/>
    </source>
</evidence>
<feature type="region of interest" description="RNA binding; important for wobble base 34 recognition" evidence="6">
    <location>
        <begin position="302"/>
        <end position="306"/>
    </location>
</feature>
<organism evidence="9 10">
    <name type="scientific">Gonium pectorale</name>
    <name type="common">Green alga</name>
    <dbReference type="NCBI Taxonomy" id="33097"/>
    <lineage>
        <taxon>Eukaryota</taxon>
        <taxon>Viridiplantae</taxon>
        <taxon>Chlorophyta</taxon>
        <taxon>core chlorophytes</taxon>
        <taxon>Chlorophyceae</taxon>
        <taxon>CS clade</taxon>
        <taxon>Chlamydomonadales</taxon>
        <taxon>Volvocaceae</taxon>
        <taxon>Gonium</taxon>
    </lineage>
</organism>
<comment type="function">
    <text evidence="6">Catalytic subunit of the queuine tRNA-ribosyltransferase (TGT) that catalyzes the base-exchange of a guanine (G) residue with queuine (Q) at position 34 (anticodon wobble position) in tRNAs with GU(N) anticodons (tRNA-Asp, -Asn, -His and -Tyr), resulting in the hypermodified nucleoside queuosine (7-(((4,5-cis-dihydroxy-2-cyclopenten-1-yl)amino)methyl)-7-deazaguanosine). Catalysis occurs through a double-displacement mechanism. The nucleophile active site attacks the C1' of nucleotide 34 to detach the guanine base from the RNA, forming a covalent enzyme-RNA intermediate. The proton acceptor active site deprotonates the incoming queuine, allowing a nucleophilic attack on the C1' of the ribose to form the product.</text>
</comment>
<dbReference type="InterPro" id="IPR002616">
    <property type="entry name" value="tRNA_ribo_trans-like"/>
</dbReference>
<feature type="binding site" evidence="6">
    <location>
        <position position="204"/>
    </location>
    <ligand>
        <name>substrate</name>
    </ligand>
</feature>
<dbReference type="GO" id="GO:0008479">
    <property type="term" value="F:tRNA-guanosine(34) queuine transglycosylase activity"/>
    <property type="evidence" value="ECO:0007669"/>
    <property type="project" value="UniProtKB-UniRule"/>
</dbReference>
<feature type="binding site" evidence="6">
    <location>
        <position position="335"/>
    </location>
    <ligand>
        <name>Zn(2+)</name>
        <dbReference type="ChEBI" id="CHEBI:29105"/>
    </ligand>
</feature>
<dbReference type="STRING" id="33097.A0A150G426"/>
<dbReference type="HAMAP" id="MF_00168">
    <property type="entry name" value="Q_tRNA_Tgt"/>
    <property type="match status" value="1"/>
</dbReference>
<keyword evidence="6" id="KW-0963">Cytoplasm</keyword>
<keyword evidence="1 6" id="KW-0328">Glycosyltransferase</keyword>
<evidence type="ECO:0000256" key="3">
    <source>
        <dbReference type="ARBA" id="ARBA00022694"/>
    </source>
</evidence>
<evidence type="ECO:0000256" key="1">
    <source>
        <dbReference type="ARBA" id="ARBA00022676"/>
    </source>
</evidence>
<feature type="region of interest" description="RNA binding" evidence="6">
    <location>
        <begin position="278"/>
        <end position="284"/>
    </location>
</feature>
<dbReference type="Proteomes" id="UP000075714">
    <property type="component" value="Unassembled WGS sequence"/>
</dbReference>
<dbReference type="Gene3D" id="3.20.20.105">
    <property type="entry name" value="Queuine tRNA-ribosyltransferase-like"/>
    <property type="match status" value="1"/>
</dbReference>
<dbReference type="SUPFAM" id="SSF51713">
    <property type="entry name" value="tRNA-guanine transglycosylase"/>
    <property type="match status" value="1"/>
</dbReference>
<dbReference type="Pfam" id="PF01702">
    <property type="entry name" value="TGT"/>
    <property type="match status" value="1"/>
</dbReference>
<dbReference type="PANTHER" id="PTHR43530">
    <property type="entry name" value="QUEUINE TRNA-RIBOSYLTRANSFERASE CATALYTIC SUBUNIT 1"/>
    <property type="match status" value="1"/>
</dbReference>
<protein>
    <recommendedName>
        <fullName evidence="6">Queuine tRNA-ribosyltransferase catalytic subunit 1</fullName>
        <ecNumber evidence="6">2.4.2.64</ecNumber>
    </recommendedName>
    <alternativeName>
        <fullName evidence="6">Guanine insertion enzyme</fullName>
    </alternativeName>
    <alternativeName>
        <fullName evidence="6">tRNA-guanine transglycosylase</fullName>
    </alternativeName>
</protein>
<feature type="binding site" evidence="6">
    <location>
        <position position="231"/>
    </location>
    <ligand>
        <name>substrate</name>
    </ligand>
</feature>
<keyword evidence="5 6" id="KW-0862">Zinc</keyword>
<dbReference type="GO" id="GO:0046872">
    <property type="term" value="F:metal ion binding"/>
    <property type="evidence" value="ECO:0007669"/>
    <property type="project" value="UniProtKB-KW"/>
</dbReference>
<feature type="binding site" evidence="6">
    <location>
        <position position="340"/>
    </location>
    <ligand>
        <name>Zn(2+)</name>
        <dbReference type="ChEBI" id="CHEBI:29105"/>
    </ligand>
</feature>
<dbReference type="PANTHER" id="PTHR43530:SF1">
    <property type="entry name" value="QUEUINE TRNA-RIBOSYLTRANSFERASE CATALYTIC SUBUNIT 1"/>
    <property type="match status" value="1"/>
</dbReference>
<dbReference type="GO" id="GO:0006400">
    <property type="term" value="P:tRNA modification"/>
    <property type="evidence" value="ECO:0007669"/>
    <property type="project" value="InterPro"/>
</dbReference>
<feature type="active site" description="Nucleophile" evidence="6">
    <location>
        <position position="297"/>
    </location>
</feature>
<feature type="region of interest" description="Disordered" evidence="7">
    <location>
        <begin position="424"/>
        <end position="476"/>
    </location>
</feature>
<keyword evidence="2 6" id="KW-0808">Transferase</keyword>
<comment type="caution">
    <text evidence="9">The sequence shown here is derived from an EMBL/GenBank/DDBJ whole genome shotgun (WGS) entry which is preliminary data.</text>
</comment>
<evidence type="ECO:0000256" key="5">
    <source>
        <dbReference type="ARBA" id="ARBA00022833"/>
    </source>
</evidence>
<proteinExistence type="inferred from homology"/>
<dbReference type="EMBL" id="LSYV01000076">
    <property type="protein sequence ID" value="KXZ44050.1"/>
    <property type="molecule type" value="Genomic_DNA"/>
</dbReference>
<feature type="binding site" evidence="6">
    <location>
        <position position="367"/>
    </location>
    <ligand>
        <name>Zn(2+)</name>
        <dbReference type="ChEBI" id="CHEBI:29105"/>
    </ligand>
</feature>
<feature type="active site" description="Proton acceptor" evidence="6">
    <location>
        <position position="106"/>
    </location>
</feature>
<evidence type="ECO:0000256" key="4">
    <source>
        <dbReference type="ARBA" id="ARBA00022723"/>
    </source>
</evidence>
<evidence type="ECO:0000313" key="10">
    <source>
        <dbReference type="Proteomes" id="UP000075714"/>
    </source>
</evidence>
<dbReference type="NCBIfam" id="TIGR00449">
    <property type="entry name" value="tgt_general"/>
    <property type="match status" value="1"/>
</dbReference>
<comment type="subunit">
    <text evidence="6">Heterodimer of a catalytic subunit and an accessory subunit.</text>
</comment>
<evidence type="ECO:0000256" key="7">
    <source>
        <dbReference type="SAM" id="MobiDB-lite"/>
    </source>
</evidence>
<keyword evidence="3 6" id="KW-0819">tRNA processing</keyword>
<comment type="subcellular location">
    <subcellularLocation>
        <location evidence="6">Cytoplasm</location>
    </subcellularLocation>
</comment>
<gene>
    <name evidence="9" type="ORF">GPECTOR_75g774</name>
</gene>
<dbReference type="OrthoDB" id="10249838at2759"/>
<reference evidence="10" key="1">
    <citation type="journal article" date="2016" name="Nat. Commun.">
        <title>The Gonium pectorale genome demonstrates co-option of cell cycle regulation during the evolution of multicellularity.</title>
        <authorList>
            <person name="Hanschen E.R."/>
            <person name="Marriage T.N."/>
            <person name="Ferris P.J."/>
            <person name="Hamaji T."/>
            <person name="Toyoda A."/>
            <person name="Fujiyama A."/>
            <person name="Neme R."/>
            <person name="Noguchi H."/>
            <person name="Minakuchi Y."/>
            <person name="Suzuki M."/>
            <person name="Kawai-Toyooka H."/>
            <person name="Smith D.R."/>
            <person name="Sparks H."/>
            <person name="Anderson J."/>
            <person name="Bakaric R."/>
            <person name="Luria V."/>
            <person name="Karger A."/>
            <person name="Kirschner M.W."/>
            <person name="Durand P.M."/>
            <person name="Michod R.E."/>
            <person name="Nozaki H."/>
            <person name="Olson B.J."/>
        </authorList>
    </citation>
    <scope>NUCLEOTIDE SEQUENCE [LARGE SCALE GENOMIC DNA]</scope>
    <source>
        <strain evidence="10">NIES-2863</strain>
    </source>
</reference>
<evidence type="ECO:0000256" key="2">
    <source>
        <dbReference type="ARBA" id="ARBA00022679"/>
    </source>
</evidence>
<dbReference type="InterPro" id="IPR004803">
    <property type="entry name" value="TGT"/>
</dbReference>
<sequence length="476" mass="50667">MASSSSGEPLPSSDSPALKFKVVAAQGRARSSRMTLPHYTAHTPMFMPVGTQGSVKGLTSAQLADLDCHVILGNTYHLENRPGSELVAEMGGLHGFINWQRGMLTDSGGFQMVSLLHLAEITEEGVTFQSPVDGSRMLLTPEQSIGIQNRLGADVIMALDDVVPTTTNDPARFVEATHRTTRWIDRCIAAHSRPTEQNLFGIVQGGLDPELRRISMEQLVARDLPGYAIGGLAGGESKDDFWRVVAQCTAGLPPGKRRGTGTGASGARPMSKPRYVMGIGYPLDIVVCSALGADMFDSVYPTRTARFGVALVPEGVLKLKNACFARDYRPLDPGCSCPVCARGTPRAYLHNVVTRGLASAAGLVTLHNIAYTQALTRAMRQAIEEQRFPDWVRGYLTTMFPKGDVPGWVRDAMEVAGISLEGVATAPRPPAGRAADREAAEAQGQEGGLGSAEDKGQGQEGGRGLKRAAEPVTGSA</sequence>
<feature type="binding site" evidence="6">
    <location>
        <position position="337"/>
    </location>
    <ligand>
        <name>Zn(2+)</name>
        <dbReference type="ChEBI" id="CHEBI:29105"/>
    </ligand>
</feature>
<evidence type="ECO:0000256" key="6">
    <source>
        <dbReference type="HAMAP-Rule" id="MF_03218"/>
    </source>
</evidence>
<dbReference type="NCBIfam" id="TIGR00430">
    <property type="entry name" value="Q_tRNA_tgt"/>
    <property type="match status" value="1"/>
</dbReference>
<comment type="catalytic activity">
    <reaction evidence="6">
        <text>guanosine(34) in tRNA + queuine = queuosine(34) in tRNA + guanine</text>
        <dbReference type="Rhea" id="RHEA:16633"/>
        <dbReference type="Rhea" id="RHEA-COMP:10341"/>
        <dbReference type="Rhea" id="RHEA-COMP:18571"/>
        <dbReference type="ChEBI" id="CHEBI:16235"/>
        <dbReference type="ChEBI" id="CHEBI:17433"/>
        <dbReference type="ChEBI" id="CHEBI:74269"/>
        <dbReference type="ChEBI" id="CHEBI:194431"/>
        <dbReference type="EC" id="2.4.2.64"/>
    </reaction>
</comment>
<evidence type="ECO:0000313" key="9">
    <source>
        <dbReference type="EMBL" id="KXZ44050.1"/>
    </source>
</evidence>
<name>A0A150G426_GONPE</name>
<dbReference type="InterPro" id="IPR036511">
    <property type="entry name" value="TGT-like_sf"/>
</dbReference>
<comment type="similarity">
    <text evidence="6">Belongs to the queuine tRNA-ribosyltransferase family.</text>
</comment>
<comment type="cofactor">
    <cofactor evidence="6">
        <name>Zn(2+)</name>
        <dbReference type="ChEBI" id="CHEBI:29105"/>
    </cofactor>
</comment>
<dbReference type="AlphaFoldDB" id="A0A150G426"/>
<dbReference type="GO" id="GO:0005829">
    <property type="term" value="C:cytosol"/>
    <property type="evidence" value="ECO:0007669"/>
    <property type="project" value="TreeGrafter"/>
</dbReference>
<keyword evidence="10" id="KW-1185">Reference proteome</keyword>
<feature type="binding site" evidence="6">
    <location>
        <position position="160"/>
    </location>
    <ligand>
        <name>substrate</name>
    </ligand>
</feature>
<feature type="domain" description="tRNA-guanine(15) transglycosylase-like" evidence="8">
    <location>
        <begin position="28"/>
        <end position="397"/>
    </location>
</feature>
<accession>A0A150G426</accession>
<feature type="binding site" evidence="6">
    <location>
        <begin position="106"/>
        <end position="110"/>
    </location>
    <ligand>
        <name>substrate</name>
    </ligand>
</feature>